<dbReference type="AlphaFoldDB" id="A0A1U7CRG6"/>
<keyword evidence="7 10" id="KW-0560">Oxidoreductase</keyword>
<reference evidence="14" key="1">
    <citation type="submission" date="2016-12" db="EMBL/GenBank/DDBJ databases">
        <title>Comparative genomics of four Isosphaeraceae planctomycetes: a common pool of plasmids and glycoside hydrolase genes.</title>
        <authorList>
            <person name="Ivanova A."/>
        </authorList>
    </citation>
    <scope>NUCLEOTIDE SEQUENCE [LARGE SCALE GENOMIC DNA]</scope>
    <source>
        <strain evidence="14">PX4</strain>
    </source>
</reference>
<proteinExistence type="inferred from homology"/>
<dbReference type="EMBL" id="CP019082">
    <property type="protein sequence ID" value="APW61498.1"/>
    <property type="molecule type" value="Genomic_DNA"/>
</dbReference>
<evidence type="ECO:0000313" key="13">
    <source>
        <dbReference type="EMBL" id="APW61498.1"/>
    </source>
</evidence>
<keyword evidence="6 10" id="KW-0521">NADP</keyword>
<dbReference type="Pfam" id="PF08546">
    <property type="entry name" value="ApbA_C"/>
    <property type="match status" value="1"/>
</dbReference>
<dbReference type="Gene3D" id="1.10.1040.10">
    <property type="entry name" value="N-(1-d-carboxylethyl)-l-norvaline Dehydrogenase, domain 2"/>
    <property type="match status" value="1"/>
</dbReference>
<evidence type="ECO:0000259" key="12">
    <source>
        <dbReference type="Pfam" id="PF08546"/>
    </source>
</evidence>
<accession>A0A1U7CRG6</accession>
<dbReference type="NCBIfam" id="TIGR00745">
    <property type="entry name" value="apbA_panE"/>
    <property type="match status" value="1"/>
</dbReference>
<dbReference type="RefSeq" id="WP_076346896.1">
    <property type="nucleotide sequence ID" value="NZ_CP019082.1"/>
</dbReference>
<evidence type="ECO:0000313" key="14">
    <source>
        <dbReference type="Proteomes" id="UP000186309"/>
    </source>
</evidence>
<evidence type="ECO:0000256" key="6">
    <source>
        <dbReference type="ARBA" id="ARBA00022857"/>
    </source>
</evidence>
<comment type="function">
    <text evidence="1 10">Catalyzes the NADPH-dependent reduction of ketopantoate into pantoic acid.</text>
</comment>
<dbReference type="GO" id="GO:0005737">
    <property type="term" value="C:cytoplasm"/>
    <property type="evidence" value="ECO:0007669"/>
    <property type="project" value="TreeGrafter"/>
</dbReference>
<keyword evidence="10" id="KW-0566">Pantothenate biosynthesis</keyword>
<dbReference type="SUPFAM" id="SSF51735">
    <property type="entry name" value="NAD(P)-binding Rossmann-fold domains"/>
    <property type="match status" value="1"/>
</dbReference>
<dbReference type="InterPro" id="IPR036291">
    <property type="entry name" value="NAD(P)-bd_dom_sf"/>
</dbReference>
<comment type="pathway">
    <text evidence="2 10">Cofactor biosynthesis; (R)-pantothenate biosynthesis; (R)-pantoate from 3-methyl-2-oxobutanoate: step 2/2.</text>
</comment>
<dbReference type="NCBIfam" id="NF005094">
    <property type="entry name" value="PRK06522.2-5"/>
    <property type="match status" value="1"/>
</dbReference>
<feature type="domain" description="Ketopantoate reductase N-terminal" evidence="11">
    <location>
        <begin position="3"/>
        <end position="150"/>
    </location>
</feature>
<comment type="catalytic activity">
    <reaction evidence="9 10">
        <text>(R)-pantoate + NADP(+) = 2-dehydropantoate + NADPH + H(+)</text>
        <dbReference type="Rhea" id="RHEA:16233"/>
        <dbReference type="ChEBI" id="CHEBI:11561"/>
        <dbReference type="ChEBI" id="CHEBI:15378"/>
        <dbReference type="ChEBI" id="CHEBI:15980"/>
        <dbReference type="ChEBI" id="CHEBI:57783"/>
        <dbReference type="ChEBI" id="CHEBI:58349"/>
        <dbReference type="EC" id="1.1.1.169"/>
    </reaction>
</comment>
<dbReference type="InterPro" id="IPR013332">
    <property type="entry name" value="KPR_N"/>
</dbReference>
<dbReference type="STRING" id="1387353.BSF38_03013"/>
<dbReference type="OrthoDB" id="9800163at2"/>
<dbReference type="EC" id="1.1.1.169" evidence="4 10"/>
<dbReference type="PANTHER" id="PTHR21708">
    <property type="entry name" value="PROBABLE 2-DEHYDROPANTOATE 2-REDUCTASE"/>
    <property type="match status" value="1"/>
</dbReference>
<dbReference type="InterPro" id="IPR051402">
    <property type="entry name" value="KPR-Related"/>
</dbReference>
<dbReference type="FunFam" id="3.40.50.720:FF:000307">
    <property type="entry name" value="2-dehydropantoate 2-reductase"/>
    <property type="match status" value="1"/>
</dbReference>
<evidence type="ECO:0000256" key="1">
    <source>
        <dbReference type="ARBA" id="ARBA00002919"/>
    </source>
</evidence>
<organism evidence="13 14">
    <name type="scientific">Paludisphaera borealis</name>
    <dbReference type="NCBI Taxonomy" id="1387353"/>
    <lineage>
        <taxon>Bacteria</taxon>
        <taxon>Pseudomonadati</taxon>
        <taxon>Planctomycetota</taxon>
        <taxon>Planctomycetia</taxon>
        <taxon>Isosphaerales</taxon>
        <taxon>Isosphaeraceae</taxon>
        <taxon>Paludisphaera</taxon>
    </lineage>
</organism>
<dbReference type="InterPro" id="IPR013328">
    <property type="entry name" value="6PGD_dom2"/>
</dbReference>
<dbReference type="Gene3D" id="3.40.50.720">
    <property type="entry name" value="NAD(P)-binding Rossmann-like Domain"/>
    <property type="match status" value="1"/>
</dbReference>
<name>A0A1U7CRG6_9BACT</name>
<comment type="similarity">
    <text evidence="3 10">Belongs to the ketopantoate reductase family.</text>
</comment>
<dbReference type="Proteomes" id="UP000186309">
    <property type="component" value="Chromosome"/>
</dbReference>
<dbReference type="UniPathway" id="UPA00028">
    <property type="reaction ID" value="UER00004"/>
</dbReference>
<evidence type="ECO:0000256" key="8">
    <source>
        <dbReference type="ARBA" id="ARBA00032024"/>
    </source>
</evidence>
<dbReference type="InterPro" id="IPR008927">
    <property type="entry name" value="6-PGluconate_DH-like_C_sf"/>
</dbReference>
<evidence type="ECO:0000256" key="4">
    <source>
        <dbReference type="ARBA" id="ARBA00013014"/>
    </source>
</evidence>
<protein>
    <recommendedName>
        <fullName evidence="5 10">2-dehydropantoate 2-reductase</fullName>
        <ecNumber evidence="4 10">1.1.1.169</ecNumber>
    </recommendedName>
    <alternativeName>
        <fullName evidence="8 10">Ketopantoate reductase</fullName>
    </alternativeName>
</protein>
<dbReference type="InterPro" id="IPR013752">
    <property type="entry name" value="KPA_reductase"/>
</dbReference>
<gene>
    <name evidence="13" type="ORF">BSF38_03013</name>
</gene>
<sequence length="314" mass="33148">MRILVVGAGAIGGYFGGRLLEAGRDVTFLVRSARAARLAESGLSIRSAFGDVDWPAPPTITAGAIDEPFDLVLVSCKSYDLDGAIADFAPAVGPETAVVPLLNGLRHLDVLDARFGADRVLGGLCLISTKLDDAGRIAHLSDVHRLAFGARVPSQAKQVEAIAEAFAGATFESRASDDILLEMWEKWVFLATLAGVTCLMRASIGDVVAAEGADLAAAMLEECRAVADANGRPPRPSAFESARARLTAPGSHLTASMLTDLERGGRTEADHVLGDLLRRRPEAPAPDHSLLRLAYTALKAQEARAGRESWLSDA</sequence>
<dbReference type="SUPFAM" id="SSF48179">
    <property type="entry name" value="6-phosphogluconate dehydrogenase C-terminal domain-like"/>
    <property type="match status" value="1"/>
</dbReference>
<dbReference type="GO" id="GO:0015940">
    <property type="term" value="P:pantothenate biosynthetic process"/>
    <property type="evidence" value="ECO:0007669"/>
    <property type="project" value="UniProtKB-UniPathway"/>
</dbReference>
<dbReference type="KEGG" id="pbor:BSF38_03013"/>
<evidence type="ECO:0000256" key="3">
    <source>
        <dbReference type="ARBA" id="ARBA00007870"/>
    </source>
</evidence>
<evidence type="ECO:0000256" key="9">
    <source>
        <dbReference type="ARBA" id="ARBA00048793"/>
    </source>
</evidence>
<dbReference type="GO" id="GO:0008677">
    <property type="term" value="F:2-dehydropantoate 2-reductase activity"/>
    <property type="evidence" value="ECO:0007669"/>
    <property type="project" value="UniProtKB-EC"/>
</dbReference>
<evidence type="ECO:0000256" key="5">
    <source>
        <dbReference type="ARBA" id="ARBA00019465"/>
    </source>
</evidence>
<feature type="domain" description="Ketopantoate reductase C-terminal" evidence="12">
    <location>
        <begin position="178"/>
        <end position="279"/>
    </location>
</feature>
<dbReference type="PANTHER" id="PTHR21708:SF26">
    <property type="entry name" value="2-DEHYDROPANTOATE 2-REDUCTASE"/>
    <property type="match status" value="1"/>
</dbReference>
<evidence type="ECO:0000259" key="11">
    <source>
        <dbReference type="Pfam" id="PF02558"/>
    </source>
</evidence>
<evidence type="ECO:0000256" key="7">
    <source>
        <dbReference type="ARBA" id="ARBA00023002"/>
    </source>
</evidence>
<dbReference type="InterPro" id="IPR003710">
    <property type="entry name" value="ApbA"/>
</dbReference>
<evidence type="ECO:0000256" key="10">
    <source>
        <dbReference type="RuleBase" id="RU362068"/>
    </source>
</evidence>
<dbReference type="Pfam" id="PF02558">
    <property type="entry name" value="ApbA"/>
    <property type="match status" value="1"/>
</dbReference>
<keyword evidence="14" id="KW-1185">Reference proteome</keyword>
<evidence type="ECO:0000256" key="2">
    <source>
        <dbReference type="ARBA" id="ARBA00004994"/>
    </source>
</evidence>